<evidence type="ECO:0000256" key="1">
    <source>
        <dbReference type="SAM" id="MobiDB-lite"/>
    </source>
</evidence>
<feature type="region of interest" description="Disordered" evidence="1">
    <location>
        <begin position="180"/>
        <end position="208"/>
    </location>
</feature>
<dbReference type="PANTHER" id="PTHR10773">
    <property type="entry name" value="DNA-DIRECTED RNA POLYMERASES I, II, AND III SUBUNIT RPABC2"/>
    <property type="match status" value="1"/>
</dbReference>
<accession>A0A9P0MCF7</accession>
<proteinExistence type="predicted"/>
<evidence type="ECO:0000313" key="2">
    <source>
        <dbReference type="EMBL" id="CAH2010543.1"/>
    </source>
</evidence>
<comment type="caution">
    <text evidence="2">The sequence shown here is derived from an EMBL/GenBank/DDBJ whole genome shotgun (WGS) entry which is preliminary data.</text>
</comment>
<evidence type="ECO:0000313" key="3">
    <source>
        <dbReference type="Proteomes" id="UP001152888"/>
    </source>
</evidence>
<feature type="compositionally biased region" description="Basic and acidic residues" evidence="1">
    <location>
        <begin position="185"/>
        <end position="208"/>
    </location>
</feature>
<name>A0A9P0MCF7_ACAOB</name>
<sequence>MIGRNIGKYKINIVCLCLSDQETTNHGQLLCNSQLSTSVKLIMARRIDRIFDALKSTTSYEPVNEKNNNYDLSKAIQDAEIIFSDAAGEDYSAVGNVDSVEAQSASECNSEFVDAQISDFVVDGEVRMMMEDASDEAVAPIQLSIVEIGQRDSIFDEIPSCSGIQSTIIENLTVEDCESSDLDESDHTPCTKLSDKILEDEGPRRKRSTKYEVNKNKWHENKNRIKREKGESYVGKKKENGMWKYDILKEPRSLKDVCRCKLSNNQKSVLKCRELTENERKNIFKEFWQYTWAEKRVFVKNHVSINYTIRKRGIRDVSRRSYSNRFFLGKDRPRVCRTMFLNTLGVKEWVIKKWAKSNLENGYRKDEDNVQPNKIRDSTTAPTRSLHDFFDCLPKLESHYCRASTSKLYLEPTWNSKAHLYKIYKSDYCTTHNVEPVSIATFHKEFDKKRLSLYKPKKDLCDTCVAFETGNLTEDKYNEHIAFKNAARTAKTVDKESPNEVFTMDLQSVLLSPKSNTPGRSAGAPLVNDIRALRYSHEGVFFKLNHSDQKWQILPVRLNTKTNNATNDANDLPKLYRNRIKIKAEKYKHLQSLNSTMEVDYHAFYDNLPHD</sequence>
<dbReference type="PANTHER" id="PTHR10773:SF19">
    <property type="match status" value="1"/>
</dbReference>
<keyword evidence="3" id="KW-1185">Reference proteome</keyword>
<protein>
    <submittedName>
        <fullName evidence="2">Uncharacterized protein</fullName>
    </submittedName>
</protein>
<dbReference type="OrthoDB" id="6780692at2759"/>
<dbReference type="Proteomes" id="UP001152888">
    <property type="component" value="Unassembled WGS sequence"/>
</dbReference>
<dbReference type="EMBL" id="CAKOFQ010007980">
    <property type="protein sequence ID" value="CAH2010543.1"/>
    <property type="molecule type" value="Genomic_DNA"/>
</dbReference>
<dbReference type="AlphaFoldDB" id="A0A9P0MCF7"/>
<gene>
    <name evidence="2" type="ORF">ACAOBT_LOCUS31598</name>
</gene>
<organism evidence="2 3">
    <name type="scientific">Acanthoscelides obtectus</name>
    <name type="common">Bean weevil</name>
    <name type="synonym">Bruchus obtectus</name>
    <dbReference type="NCBI Taxonomy" id="200917"/>
    <lineage>
        <taxon>Eukaryota</taxon>
        <taxon>Metazoa</taxon>
        <taxon>Ecdysozoa</taxon>
        <taxon>Arthropoda</taxon>
        <taxon>Hexapoda</taxon>
        <taxon>Insecta</taxon>
        <taxon>Pterygota</taxon>
        <taxon>Neoptera</taxon>
        <taxon>Endopterygota</taxon>
        <taxon>Coleoptera</taxon>
        <taxon>Polyphaga</taxon>
        <taxon>Cucujiformia</taxon>
        <taxon>Chrysomeloidea</taxon>
        <taxon>Chrysomelidae</taxon>
        <taxon>Bruchinae</taxon>
        <taxon>Bruchini</taxon>
        <taxon>Acanthoscelides</taxon>
    </lineage>
</organism>
<reference evidence="2" key="1">
    <citation type="submission" date="2022-03" db="EMBL/GenBank/DDBJ databases">
        <authorList>
            <person name="Sayadi A."/>
        </authorList>
    </citation>
    <scope>NUCLEOTIDE SEQUENCE</scope>
</reference>